<accession>A0A061F4D1</accession>
<dbReference type="GO" id="GO:0008270">
    <property type="term" value="F:zinc ion binding"/>
    <property type="evidence" value="ECO:0007669"/>
    <property type="project" value="UniProtKB-KW"/>
</dbReference>
<evidence type="ECO:0000256" key="4">
    <source>
        <dbReference type="ARBA" id="ARBA00022833"/>
    </source>
</evidence>
<dbReference type="Gramene" id="EOY11547">
    <property type="protein sequence ID" value="EOY11547"/>
    <property type="gene ID" value="TCM_026686"/>
</dbReference>
<evidence type="ECO:0000256" key="3">
    <source>
        <dbReference type="ARBA" id="ARBA00022771"/>
    </source>
</evidence>
<keyword evidence="2" id="KW-0479">Metal-binding</keyword>
<feature type="compositionally biased region" description="Basic and acidic residues" evidence="7">
    <location>
        <begin position="289"/>
        <end position="304"/>
    </location>
</feature>
<comment type="subcellular location">
    <subcellularLocation>
        <location evidence="1">Nucleus</location>
    </subcellularLocation>
</comment>
<evidence type="ECO:0000256" key="7">
    <source>
        <dbReference type="SAM" id="MobiDB-lite"/>
    </source>
</evidence>
<evidence type="ECO:0000256" key="1">
    <source>
        <dbReference type="ARBA" id="ARBA00004123"/>
    </source>
</evidence>
<evidence type="ECO:0000313" key="9">
    <source>
        <dbReference type="EMBL" id="EOY11547.1"/>
    </source>
</evidence>
<dbReference type="InterPro" id="IPR036236">
    <property type="entry name" value="Znf_C2H2_sf"/>
</dbReference>
<evidence type="ECO:0000256" key="5">
    <source>
        <dbReference type="ARBA" id="ARBA00023242"/>
    </source>
</evidence>
<dbReference type="InterPro" id="IPR044246">
    <property type="entry name" value="ZFP3-like"/>
</dbReference>
<dbReference type="InterPro" id="IPR013087">
    <property type="entry name" value="Znf_C2H2_type"/>
</dbReference>
<dbReference type="InParanoid" id="A0A061F4D1"/>
<dbReference type="HOGENOM" id="CLU_886837_0_0_1"/>
<dbReference type="Gene3D" id="3.30.160.60">
    <property type="entry name" value="Classic Zinc Finger"/>
    <property type="match status" value="1"/>
</dbReference>
<evidence type="ECO:0000313" key="10">
    <source>
        <dbReference type="Proteomes" id="UP000026915"/>
    </source>
</evidence>
<dbReference type="OMA" id="GAIMMET"/>
<dbReference type="GO" id="GO:0009788">
    <property type="term" value="P:negative regulation of abscisic acid-activated signaling pathway"/>
    <property type="evidence" value="ECO:0007669"/>
    <property type="project" value="InterPro"/>
</dbReference>
<organism evidence="9 10">
    <name type="scientific">Theobroma cacao</name>
    <name type="common">Cacao</name>
    <name type="synonym">Cocoa</name>
    <dbReference type="NCBI Taxonomy" id="3641"/>
    <lineage>
        <taxon>Eukaryota</taxon>
        <taxon>Viridiplantae</taxon>
        <taxon>Streptophyta</taxon>
        <taxon>Embryophyta</taxon>
        <taxon>Tracheophyta</taxon>
        <taxon>Spermatophyta</taxon>
        <taxon>Magnoliopsida</taxon>
        <taxon>eudicotyledons</taxon>
        <taxon>Gunneridae</taxon>
        <taxon>Pentapetalae</taxon>
        <taxon>rosids</taxon>
        <taxon>malvids</taxon>
        <taxon>Malvales</taxon>
        <taxon>Malvaceae</taxon>
        <taxon>Byttnerioideae</taxon>
        <taxon>Theobroma</taxon>
    </lineage>
</organism>
<name>A0A061F4D1_THECC</name>
<keyword evidence="10" id="KW-1185">Reference proteome</keyword>
<proteinExistence type="predicted"/>
<gene>
    <name evidence="9" type="ORF">TCM_026686</name>
</gene>
<evidence type="ECO:0000259" key="8">
    <source>
        <dbReference type="PROSITE" id="PS50157"/>
    </source>
</evidence>
<dbReference type="GO" id="GO:0005634">
    <property type="term" value="C:nucleus"/>
    <property type="evidence" value="ECO:0007669"/>
    <property type="project" value="UniProtKB-SubCell"/>
</dbReference>
<dbReference type="PROSITE" id="PS50157">
    <property type="entry name" value="ZINC_FINGER_C2H2_2"/>
    <property type="match status" value="1"/>
</dbReference>
<keyword evidence="5" id="KW-0539">Nucleus</keyword>
<sequence>MLSATMRYSTIISKIHLQINPSINRTSSVSNLLQQTKPVFFLQRAKHQSKAAMETLCGKPCSSDTSSISAASGETQNKGGGIDGNMMAKLKEKVVVVQESHDHQSNQARSGLHLSLGAKFSGDEMIHGSEVELKLSSMGSSQASKQQQQQQQTKSKARAFTCGFCKKEFSTSQALGGHQNAHKQERAIAKRRKEMDSGALGHRQYPYYSYSSLSQASLYGSFNRALGTRMESMIHKPAPAYPWTTLGCRFGHGGIMMESFQAPKSSTLPTMAAAASSIAAKKPTSSRDFLSKMDLSESDNRQDDDPGLDLSLRL</sequence>
<dbReference type="STRING" id="3641.A0A061F4D1"/>
<dbReference type="SUPFAM" id="SSF57667">
    <property type="entry name" value="beta-beta-alpha zinc fingers"/>
    <property type="match status" value="1"/>
</dbReference>
<dbReference type="AlphaFoldDB" id="A0A061F4D1"/>
<dbReference type="PANTHER" id="PTHR47287:SF9">
    <property type="entry name" value="ZINC FINGER PROTEIN 4-LIKE"/>
    <property type="match status" value="1"/>
</dbReference>
<dbReference type="eggNOG" id="ENOG502S3I6">
    <property type="taxonomic scope" value="Eukaryota"/>
</dbReference>
<keyword evidence="3 6" id="KW-0863">Zinc-finger</keyword>
<dbReference type="Pfam" id="PF13912">
    <property type="entry name" value="zf-C2H2_6"/>
    <property type="match status" value="1"/>
</dbReference>
<protein>
    <submittedName>
        <fullName evidence="9">C2H2 and C2HC zinc fingers superfamily protein</fullName>
    </submittedName>
</protein>
<dbReference type="Proteomes" id="UP000026915">
    <property type="component" value="Chromosome 5"/>
</dbReference>
<dbReference type="PANTHER" id="PTHR47287">
    <property type="entry name" value="C2H2 AND C2HC ZINC FINGERS SUPERFAMILY PROTEIN"/>
    <property type="match status" value="1"/>
</dbReference>
<feature type="region of interest" description="Disordered" evidence="7">
    <location>
        <begin position="279"/>
        <end position="314"/>
    </location>
</feature>
<feature type="domain" description="C2H2-type" evidence="8">
    <location>
        <begin position="160"/>
        <end position="187"/>
    </location>
</feature>
<reference evidence="9 10" key="1">
    <citation type="journal article" date="2013" name="Genome Biol.">
        <title>The genome sequence of the most widely cultivated cacao type and its use to identify candidate genes regulating pod color.</title>
        <authorList>
            <person name="Motamayor J.C."/>
            <person name="Mockaitis K."/>
            <person name="Schmutz J."/>
            <person name="Haiminen N."/>
            <person name="Iii D.L."/>
            <person name="Cornejo O."/>
            <person name="Findley S.D."/>
            <person name="Zheng P."/>
            <person name="Utro F."/>
            <person name="Royaert S."/>
            <person name="Saski C."/>
            <person name="Jenkins J."/>
            <person name="Podicheti R."/>
            <person name="Zhao M."/>
            <person name="Scheffler B.E."/>
            <person name="Stack J.C."/>
            <person name="Feltus F.A."/>
            <person name="Mustiga G.M."/>
            <person name="Amores F."/>
            <person name="Phillips W."/>
            <person name="Marelli J.P."/>
            <person name="May G.D."/>
            <person name="Shapiro H."/>
            <person name="Ma J."/>
            <person name="Bustamante C.D."/>
            <person name="Schnell R.J."/>
            <person name="Main D."/>
            <person name="Gilbert D."/>
            <person name="Parida L."/>
            <person name="Kuhn D.N."/>
        </authorList>
    </citation>
    <scope>NUCLEOTIDE SEQUENCE [LARGE SCALE GENOMIC DNA]</scope>
    <source>
        <strain evidence="10">cv. Matina 1-6</strain>
    </source>
</reference>
<evidence type="ECO:0000256" key="6">
    <source>
        <dbReference type="PROSITE-ProRule" id="PRU00042"/>
    </source>
</evidence>
<keyword evidence="4" id="KW-0862">Zinc</keyword>
<dbReference type="EMBL" id="CM001883">
    <property type="protein sequence ID" value="EOY11547.1"/>
    <property type="molecule type" value="Genomic_DNA"/>
</dbReference>
<dbReference type="PROSITE" id="PS00028">
    <property type="entry name" value="ZINC_FINGER_C2H2_1"/>
    <property type="match status" value="1"/>
</dbReference>
<evidence type="ECO:0000256" key="2">
    <source>
        <dbReference type="ARBA" id="ARBA00022723"/>
    </source>
</evidence>